<dbReference type="EMBL" id="CAIIXF020000012">
    <property type="protein sequence ID" value="CAH1801100.1"/>
    <property type="molecule type" value="Genomic_DNA"/>
</dbReference>
<keyword evidence="3 6" id="KW-0812">Transmembrane</keyword>
<evidence type="ECO:0000256" key="2">
    <source>
        <dbReference type="ARBA" id="ARBA00009172"/>
    </source>
</evidence>
<evidence type="ECO:0000256" key="6">
    <source>
        <dbReference type="SAM" id="Phobius"/>
    </source>
</evidence>
<dbReference type="InterPro" id="IPR036259">
    <property type="entry name" value="MFS_trans_sf"/>
</dbReference>
<dbReference type="Pfam" id="PF05978">
    <property type="entry name" value="UNC-93"/>
    <property type="match status" value="1"/>
</dbReference>
<dbReference type="OrthoDB" id="78663at2759"/>
<dbReference type="PANTHER" id="PTHR19444:SF13">
    <property type="entry name" value="PROTEIN UNC-93 HOMOLOG A"/>
    <property type="match status" value="1"/>
</dbReference>
<evidence type="ECO:0000256" key="1">
    <source>
        <dbReference type="ARBA" id="ARBA00004141"/>
    </source>
</evidence>
<keyword evidence="5 6" id="KW-0472">Membrane</keyword>
<dbReference type="SUPFAM" id="SSF103473">
    <property type="entry name" value="MFS general substrate transporter"/>
    <property type="match status" value="1"/>
</dbReference>
<dbReference type="InterPro" id="IPR010291">
    <property type="entry name" value="Ion_channel_UNC-93"/>
</dbReference>
<comment type="subcellular location">
    <subcellularLocation>
        <location evidence="1">Membrane</location>
        <topology evidence="1">Multi-pass membrane protein</topology>
    </subcellularLocation>
</comment>
<feature type="transmembrane region" description="Helical" evidence="6">
    <location>
        <begin position="49"/>
        <end position="71"/>
    </location>
</feature>
<feature type="transmembrane region" description="Helical" evidence="6">
    <location>
        <begin position="115"/>
        <end position="136"/>
    </location>
</feature>
<feature type="transmembrane region" description="Helical" evidence="6">
    <location>
        <begin position="142"/>
        <end position="165"/>
    </location>
</feature>
<evidence type="ECO:0000313" key="7">
    <source>
        <dbReference type="EMBL" id="CAH1801100.1"/>
    </source>
</evidence>
<evidence type="ECO:0000256" key="5">
    <source>
        <dbReference type="ARBA" id="ARBA00023136"/>
    </source>
</evidence>
<feature type="transmembrane region" description="Helical" evidence="6">
    <location>
        <begin position="330"/>
        <end position="355"/>
    </location>
</feature>
<dbReference type="InterPro" id="IPR051951">
    <property type="entry name" value="UNC-93_regulatory"/>
</dbReference>
<reference evidence="7" key="1">
    <citation type="submission" date="2022-03" db="EMBL/GenBank/DDBJ databases">
        <authorList>
            <person name="Martin C."/>
        </authorList>
    </citation>
    <scope>NUCLEOTIDE SEQUENCE</scope>
</reference>
<evidence type="ECO:0000256" key="4">
    <source>
        <dbReference type="ARBA" id="ARBA00022989"/>
    </source>
</evidence>
<keyword evidence="8" id="KW-1185">Reference proteome</keyword>
<evidence type="ECO:0000256" key="3">
    <source>
        <dbReference type="ARBA" id="ARBA00022692"/>
    </source>
</evidence>
<comment type="caution">
    <text evidence="7">The sequence shown here is derived from an EMBL/GenBank/DDBJ whole genome shotgun (WGS) entry which is preliminary data.</text>
</comment>
<organism evidence="7 8">
    <name type="scientific">Owenia fusiformis</name>
    <name type="common">Polychaete worm</name>
    <dbReference type="NCBI Taxonomy" id="6347"/>
    <lineage>
        <taxon>Eukaryota</taxon>
        <taxon>Metazoa</taxon>
        <taxon>Spiralia</taxon>
        <taxon>Lophotrochozoa</taxon>
        <taxon>Annelida</taxon>
        <taxon>Polychaeta</taxon>
        <taxon>Sedentaria</taxon>
        <taxon>Canalipalpata</taxon>
        <taxon>Sabellida</taxon>
        <taxon>Oweniida</taxon>
        <taxon>Oweniidae</taxon>
        <taxon>Owenia</taxon>
    </lineage>
</organism>
<feature type="transmembrane region" description="Helical" evidence="6">
    <location>
        <begin position="83"/>
        <end position="103"/>
    </location>
</feature>
<comment type="similarity">
    <text evidence="2">Belongs to the unc-93 family.</text>
</comment>
<keyword evidence="4 6" id="KW-1133">Transmembrane helix</keyword>
<feature type="transmembrane region" description="Helical" evidence="6">
    <location>
        <begin position="362"/>
        <end position="381"/>
    </location>
</feature>
<name>A0A8S4Q2V8_OWEFU</name>
<gene>
    <name evidence="7" type="ORF">OFUS_LOCUS24920</name>
</gene>
<sequence length="418" mass="45843">MVKMYSFKQDLSEKRSQSQQKIIEALGTMDDDKDTTGERKPNLDTKQKILKNLFILTIGSMLVNIPSFGLISLQSSLNNEGGLGVAAISCQWAAFGLTSLLIAPSFFNTFGARKSFFVSWVLFLTFTIANAFPSWYSLIPTNILIGIGTGINWAANPIVVTSLALDYAYIKKTSETRPIIDSFQGLMLAGANSARIWGEIISASILLDDTLPIDDNINNSTAFEDVCGSEFCPNSNLTGTKIIQPPDEKKYLLVGIYSGCIVLGLLTLFIIDPHKPTKTISAGKRILKTIKLQGNPKMMPLIALFVYNGFRQSLISGDFNQAFISCELGVGYIGLAMLCMGITNALGAGLIGVINRWIPRQVFVIIAASINMLTMVTMLLWEPSADQFWLFLTTSCNAWLGTFHMANDGKFNNQHIVP</sequence>
<dbReference type="Proteomes" id="UP000749559">
    <property type="component" value="Unassembled WGS sequence"/>
</dbReference>
<dbReference type="GO" id="GO:0016020">
    <property type="term" value="C:membrane"/>
    <property type="evidence" value="ECO:0007669"/>
    <property type="project" value="UniProtKB-SubCell"/>
</dbReference>
<accession>A0A8S4Q2V8</accession>
<proteinExistence type="inferred from homology"/>
<protein>
    <submittedName>
        <fullName evidence="7">Uncharacterized protein</fullName>
    </submittedName>
</protein>
<dbReference type="AlphaFoldDB" id="A0A8S4Q2V8"/>
<evidence type="ECO:0000313" key="8">
    <source>
        <dbReference type="Proteomes" id="UP000749559"/>
    </source>
</evidence>
<dbReference type="Gene3D" id="1.20.1250.20">
    <property type="entry name" value="MFS general substrate transporter like domains"/>
    <property type="match status" value="1"/>
</dbReference>
<dbReference type="PANTHER" id="PTHR19444">
    <property type="entry name" value="UNC-93 RELATED"/>
    <property type="match status" value="1"/>
</dbReference>
<feature type="transmembrane region" description="Helical" evidence="6">
    <location>
        <begin position="251"/>
        <end position="271"/>
    </location>
</feature>